<evidence type="ECO:0000259" key="8">
    <source>
        <dbReference type="SMART" id="SM00333"/>
    </source>
</evidence>
<dbReference type="Pfam" id="PF10513">
    <property type="entry name" value="EPL1"/>
    <property type="match status" value="1"/>
</dbReference>
<proteinExistence type="inferred from homology"/>
<feature type="compositionally biased region" description="Basic residues" evidence="7">
    <location>
        <begin position="1152"/>
        <end position="1167"/>
    </location>
</feature>
<evidence type="ECO:0000313" key="9">
    <source>
        <dbReference type="EnsemblPlants" id="QL12p031184:mrna"/>
    </source>
</evidence>
<evidence type="ECO:0000313" key="10">
    <source>
        <dbReference type="Proteomes" id="UP000594261"/>
    </source>
</evidence>
<feature type="region of interest" description="Disordered" evidence="7">
    <location>
        <begin position="496"/>
        <end position="517"/>
    </location>
</feature>
<dbReference type="GO" id="GO:0005634">
    <property type="term" value="C:nucleus"/>
    <property type="evidence" value="ECO:0007669"/>
    <property type="project" value="UniProtKB-SubCell"/>
</dbReference>
<dbReference type="EMBL" id="LRBV02000012">
    <property type="status" value="NOT_ANNOTATED_CDS"/>
    <property type="molecule type" value="Genomic_DNA"/>
</dbReference>
<feature type="region of interest" description="Disordered" evidence="7">
    <location>
        <begin position="1"/>
        <end position="245"/>
    </location>
</feature>
<dbReference type="InterPro" id="IPR024943">
    <property type="entry name" value="Enhancer_polycomb"/>
</dbReference>
<evidence type="ECO:0000256" key="3">
    <source>
        <dbReference type="ARBA" id="ARBA00023015"/>
    </source>
</evidence>
<name>A0A7N2N542_QUELO</name>
<dbReference type="Gene3D" id="2.30.30.140">
    <property type="match status" value="1"/>
</dbReference>
<keyword evidence="3 6" id="KW-0805">Transcription regulation</keyword>
<dbReference type="Proteomes" id="UP000594261">
    <property type="component" value="Chromosome 12"/>
</dbReference>
<dbReference type="GeneID" id="115971926"/>
<feature type="region of interest" description="Disordered" evidence="7">
    <location>
        <begin position="1015"/>
        <end position="1076"/>
    </location>
</feature>
<evidence type="ECO:0000256" key="7">
    <source>
        <dbReference type="SAM" id="MobiDB-lite"/>
    </source>
</evidence>
<feature type="region of interest" description="Disordered" evidence="7">
    <location>
        <begin position="436"/>
        <end position="466"/>
    </location>
</feature>
<protein>
    <recommendedName>
        <fullName evidence="6">Enhancer of polycomb-like protein</fullName>
    </recommendedName>
</protein>
<reference evidence="9 10" key="1">
    <citation type="journal article" date="2016" name="G3 (Bethesda)">
        <title>First Draft Assembly and Annotation of the Genome of a California Endemic Oak Quercus lobata Nee (Fagaceae).</title>
        <authorList>
            <person name="Sork V.L."/>
            <person name="Fitz-Gibbon S.T."/>
            <person name="Puiu D."/>
            <person name="Crepeau M."/>
            <person name="Gugger P.F."/>
            <person name="Sherman R."/>
            <person name="Stevens K."/>
            <person name="Langley C.H."/>
            <person name="Pellegrini M."/>
            <person name="Salzberg S.L."/>
        </authorList>
    </citation>
    <scope>NUCLEOTIDE SEQUENCE [LARGE SCALE GENOMIC DNA]</scope>
    <source>
        <strain evidence="9 10">cv. SW786</strain>
    </source>
</reference>
<dbReference type="PANTHER" id="PTHR14898">
    <property type="entry name" value="ENHANCER OF POLYCOMB"/>
    <property type="match status" value="1"/>
</dbReference>
<dbReference type="GO" id="GO:0006357">
    <property type="term" value="P:regulation of transcription by RNA polymerase II"/>
    <property type="evidence" value="ECO:0007669"/>
    <property type="project" value="InterPro"/>
</dbReference>
<dbReference type="FunCoup" id="A0A7N2N542">
    <property type="interactions" value="2167"/>
</dbReference>
<sequence>MENSVENSHGAEIPKKSRSLDLKSLYKSGVIEEGDIKNLKKRKNSGGEDGDERRDNNDRKKKKKKSRKEVSLSSLKNVNDSSSKKSVDGEVYSGQLSSGSHDLKDSKKSGSSQKLNSSSEFNSVSVSLNDNGFQIPKRKRGFVGRKKVDGSRVLKPAGKSNSKVALVDQVANSSPDDSGSQVQSSKVKRKKVFDEFKENRNSESNLDRHLKEEEGSVGHLVVNNGDTPLKKPQRNHSRKRKNLAPDCKSVVKEAVPLADNSVRISDDSQEDDEENLEENAARMLSSRFDPSCTGFSSNSKASAMRSADGLSFLLSSGGDFVGRGSRSLSGSESASVDTTVRVLRPRKQHKEKGQRKRRHFYEIFHGDLDAYWVLNRRIKVFWPLDQSWYFGLVNEYDKERKLHHVKYDDRDEEWIDLKNERFKLLLLPSEVPGKAERRKSVMRNRSSYGGKGGSKIGREKEKRDLTTEDDSCIGSYLDSEPIISWLARSTRRIKSSPSYAAKKQKTSDSSLHPLSSGLSDEAVHLHGCSDKVSLRRDKDRSKLSSSSKLPERLCDTVRLKRSALESTTCFKDSKQPIVYFRRRFRKTGPELSHASEDNHVFSTAPELSNAFEDNHVSSSAPCSVASFGPLVDGIAGFEECDVSLGRLDFDVPLGSADNVGLLDFSFPTIKSGQIRFDLSFPVQLVLNDYFGAENFWLFRAGFLLQHGIVMTMWPKVHLEMLFVDNVAGLRFLLFEGCFKEAVALVSLVLRVFHRSSDQGKYLDSQLPVTSVRFKFSGVQNLTKQLVFAFYNFSELNNSKWVYLDCKLKRHCLLTRQLPLSECTYDNIHAFQNGRNQLPLTSACVRPTSMKGLRKRPSQSIRVMGFATDCTYVNISQLSSNPNEMHGKVPPFSLCFAAAPTFFLSLHLKLLMEHCAARITFQDHDSVEHPENSGSLFDDESSSAEDCSKDAVGNNLKALSKDTACEAWLSCAKSGEKDWIKSPWKYQNGDVNIAGTSGGSRDSENIGTDAIVQPQKWQNHHSDSEQCALSQRPSVDRDKSDTGSHSFLNGLGVEIPSFNQFEKPDDGELPSAQHSTDLSWNMNGGIIPSPNPTAPRSTWHRNKNNSSPYGCPSHGWSDGKADIFQNGFGNGPKKPRTQVSYTLPLGGFDVNPKHRSHHQKAPPHKRIRRANEKRPADVSRGSQRNLEFLSCDANVLITLGDRGWRECGVQVVLELFDHNEWKLAVKLSGTTKYSYKAHQFLQPGSTNRYTHAMMWKGGKDWILEFPDRSQWALFKEMHEECYNRNIRAALIKNIPIPGVRLIEENYDSGTEVAFVRSSSKYFRQVETDVEMALDPSRVLYDMDSDDEEWVLSNPSSSEIDDCGFGKIPEEMFERIMDMFEKAAYTQQCDQFAFEEIEDLMDGVGPMDLIKTIYEHWWQKRERKGMPLIRHLQPPLWERYQQQVKEWELALNKNNTNIPNGCQEKAAPIEKPPMFAFCLKPRGLEVPNRGSKQRSHRKFSVSGQSNAILGDQDGFHALGRRLNGFAFADDKFVYPGHSYESLDDSPLAQASPRMFSPRDASSTGVFSMSNDGYDRNHIPKFQRNKSKKFGMFALNDQPVVISYNQRTIDKRNGVHRWNMGPSEWPRQRHNNLDGSLRHGIEQLDGSDIDEFKLRDASGAAQHAVNMAKLKRERAQRLLYRADLAIHKAVVALMTAEAIKSSSDDLNGDG</sequence>
<gene>
    <name evidence="9" type="primary">LOC115971926</name>
</gene>
<feature type="compositionally biased region" description="Low complexity" evidence="7">
    <location>
        <begin position="71"/>
        <end position="81"/>
    </location>
</feature>
<evidence type="ECO:0000256" key="4">
    <source>
        <dbReference type="ARBA" id="ARBA00023163"/>
    </source>
</evidence>
<evidence type="ECO:0000256" key="1">
    <source>
        <dbReference type="ARBA" id="ARBA00004123"/>
    </source>
</evidence>
<feature type="compositionally biased region" description="Basic and acidic residues" evidence="7">
    <location>
        <begin position="456"/>
        <end position="466"/>
    </location>
</feature>
<dbReference type="RefSeq" id="XP_030947890.1">
    <property type="nucleotide sequence ID" value="XM_031092030.1"/>
</dbReference>
<dbReference type="InParanoid" id="A0A7N2N542"/>
<feature type="compositionally biased region" description="Basic residues" evidence="7">
    <location>
        <begin position="136"/>
        <end position="145"/>
    </location>
</feature>
<dbReference type="CDD" id="cd20404">
    <property type="entry name" value="Tudor_Agenet_AtEML-like"/>
    <property type="match status" value="1"/>
</dbReference>
<dbReference type="Gramene" id="QL12p031184:mrna">
    <property type="protein sequence ID" value="QL12p031184:mrna"/>
    <property type="gene ID" value="QL12p031184"/>
</dbReference>
<comment type="subcellular location">
    <subcellularLocation>
        <location evidence="1 6">Nucleus</location>
    </subcellularLocation>
</comment>
<organism evidence="9 10">
    <name type="scientific">Quercus lobata</name>
    <name type="common">Valley oak</name>
    <dbReference type="NCBI Taxonomy" id="97700"/>
    <lineage>
        <taxon>Eukaryota</taxon>
        <taxon>Viridiplantae</taxon>
        <taxon>Streptophyta</taxon>
        <taxon>Embryophyta</taxon>
        <taxon>Tracheophyta</taxon>
        <taxon>Spermatophyta</taxon>
        <taxon>Magnoliopsida</taxon>
        <taxon>eudicotyledons</taxon>
        <taxon>Gunneridae</taxon>
        <taxon>Pentapetalae</taxon>
        <taxon>rosids</taxon>
        <taxon>fabids</taxon>
        <taxon>Fagales</taxon>
        <taxon>Fagaceae</taxon>
        <taxon>Quercus</taxon>
    </lineage>
</organism>
<evidence type="ECO:0000256" key="5">
    <source>
        <dbReference type="ARBA" id="ARBA00023242"/>
    </source>
</evidence>
<dbReference type="EnsemblPlants" id="QL12p031184:mrna">
    <property type="protein sequence ID" value="QL12p031184:mrna"/>
    <property type="gene ID" value="QL12p031184"/>
</dbReference>
<feature type="compositionally biased region" description="Polar residues" evidence="7">
    <location>
        <begin position="507"/>
        <end position="517"/>
    </location>
</feature>
<feature type="domain" description="Tudor" evidence="8">
    <location>
        <begin position="370"/>
        <end position="428"/>
    </location>
</feature>
<keyword evidence="5 6" id="KW-0539">Nucleus</keyword>
<dbReference type="SMART" id="SM00333">
    <property type="entry name" value="TUDOR"/>
    <property type="match status" value="1"/>
</dbReference>
<dbReference type="InterPro" id="IPR019542">
    <property type="entry name" value="Enhancer_polycomb-like_N"/>
</dbReference>
<reference evidence="9" key="2">
    <citation type="submission" date="2021-01" db="UniProtKB">
        <authorList>
            <consortium name="EnsemblPlants"/>
        </authorList>
    </citation>
    <scope>IDENTIFICATION</scope>
</reference>
<comment type="similarity">
    <text evidence="2 6">Belongs to the enhancer of polycomb family.</text>
</comment>
<keyword evidence="10" id="KW-1185">Reference proteome</keyword>
<evidence type="ECO:0000256" key="6">
    <source>
        <dbReference type="RuleBase" id="RU361124"/>
    </source>
</evidence>
<feature type="compositionally biased region" description="Basic residues" evidence="7">
    <location>
        <begin position="231"/>
        <end position="242"/>
    </location>
</feature>
<dbReference type="GO" id="GO:0035267">
    <property type="term" value="C:NuA4 histone acetyltransferase complex"/>
    <property type="evidence" value="ECO:0007669"/>
    <property type="project" value="InterPro"/>
</dbReference>
<feature type="region of interest" description="Disordered" evidence="7">
    <location>
        <begin position="1090"/>
        <end position="1112"/>
    </location>
</feature>
<evidence type="ECO:0000256" key="2">
    <source>
        <dbReference type="ARBA" id="ARBA00008035"/>
    </source>
</evidence>
<feature type="compositionally biased region" description="Low complexity" evidence="7">
    <location>
        <begin position="109"/>
        <end position="129"/>
    </location>
</feature>
<keyword evidence="4 6" id="KW-0804">Transcription</keyword>
<dbReference type="OrthoDB" id="435275at2759"/>
<dbReference type="OMA" id="DSFNGRH"/>
<feature type="compositionally biased region" description="Basic and acidic residues" evidence="7">
    <location>
        <begin position="12"/>
        <end position="21"/>
    </location>
</feature>
<feature type="compositionally biased region" description="Basic and acidic residues" evidence="7">
    <location>
        <begin position="192"/>
        <end position="216"/>
    </location>
</feature>
<feature type="region of interest" description="Disordered" evidence="7">
    <location>
        <begin position="1146"/>
        <end position="1178"/>
    </location>
</feature>
<dbReference type="InterPro" id="IPR002999">
    <property type="entry name" value="Tudor"/>
</dbReference>
<accession>A0A7N2N542</accession>
<dbReference type="KEGG" id="qlo:115971926"/>